<reference evidence="1" key="1">
    <citation type="journal article" date="2021" name="Proc. Natl. Acad. Sci. U.S.A.">
        <title>A Catalog of Tens of Thousands of Viruses from Human Metagenomes Reveals Hidden Associations with Chronic Diseases.</title>
        <authorList>
            <person name="Tisza M.J."/>
            <person name="Buck C.B."/>
        </authorList>
    </citation>
    <scope>NUCLEOTIDE SEQUENCE</scope>
    <source>
        <strain evidence="1">CtLnO19</strain>
    </source>
</reference>
<name>A0A8S5P1W3_9CAUD</name>
<organism evidence="1">
    <name type="scientific">Myoviridae sp. ctLnO19</name>
    <dbReference type="NCBI Taxonomy" id="2825085"/>
    <lineage>
        <taxon>Viruses</taxon>
        <taxon>Duplodnaviria</taxon>
        <taxon>Heunggongvirae</taxon>
        <taxon>Uroviricota</taxon>
        <taxon>Caudoviricetes</taxon>
    </lineage>
</organism>
<dbReference type="EMBL" id="BK015301">
    <property type="protein sequence ID" value="DAE00417.1"/>
    <property type="molecule type" value="Genomic_DNA"/>
</dbReference>
<accession>A0A8S5P1W3</accession>
<sequence>MFRQSRLDQFLISKGLVTVPDVSNRVQNRVGTTTPNRLNSLLLSYIG</sequence>
<evidence type="ECO:0000313" key="1">
    <source>
        <dbReference type="EMBL" id="DAE00417.1"/>
    </source>
</evidence>
<proteinExistence type="predicted"/>
<protein>
    <submittedName>
        <fullName evidence="1">Uncharacterized protein</fullName>
    </submittedName>
</protein>